<keyword evidence="10 12" id="KW-0648">Protein biosynthesis</keyword>
<evidence type="ECO:0000256" key="1">
    <source>
        <dbReference type="ARBA" id="ARBA00008226"/>
    </source>
</evidence>
<evidence type="ECO:0000256" key="7">
    <source>
        <dbReference type="ARBA" id="ARBA00022833"/>
    </source>
</evidence>
<evidence type="ECO:0000256" key="10">
    <source>
        <dbReference type="ARBA" id="ARBA00022917"/>
    </source>
</evidence>
<dbReference type="PANTHER" id="PTHR11777:SF9">
    <property type="entry name" value="ALANINE--TRNA LIGASE, CYTOPLASMIC"/>
    <property type="match status" value="1"/>
</dbReference>
<comment type="similarity">
    <text evidence="1 12">Belongs to the class-II aminoacyl-tRNA synthetase family.</text>
</comment>
<keyword evidence="3 12" id="KW-0820">tRNA-binding</keyword>
<name>A0ABY8CD53_9ARCH</name>
<evidence type="ECO:0000256" key="8">
    <source>
        <dbReference type="ARBA" id="ARBA00022840"/>
    </source>
</evidence>
<dbReference type="NCBIfam" id="TIGR03683">
    <property type="entry name" value="A-tRNA_syn_arch"/>
    <property type="match status" value="1"/>
</dbReference>
<dbReference type="GO" id="GO:0004813">
    <property type="term" value="F:alanine-tRNA ligase activity"/>
    <property type="evidence" value="ECO:0007669"/>
    <property type="project" value="UniProtKB-EC"/>
</dbReference>
<evidence type="ECO:0000256" key="5">
    <source>
        <dbReference type="ARBA" id="ARBA00022723"/>
    </source>
</evidence>
<evidence type="ECO:0000313" key="15">
    <source>
        <dbReference type="EMBL" id="WEL19138.1"/>
    </source>
</evidence>
<accession>A0ABY8CD53</accession>
<keyword evidence="4 12" id="KW-0436">Ligase</keyword>
<dbReference type="InterPro" id="IPR018163">
    <property type="entry name" value="Thr/Ala-tRNA-synth_IIc_edit"/>
</dbReference>
<dbReference type="PROSITE" id="PS50860">
    <property type="entry name" value="AA_TRNA_LIGASE_II_ALA"/>
    <property type="match status" value="1"/>
</dbReference>
<comment type="subcellular location">
    <subcellularLocation>
        <location evidence="12">Cytoplasm</location>
    </subcellularLocation>
</comment>
<dbReference type="SUPFAM" id="SSF55681">
    <property type="entry name" value="Class II aaRS and biotin synthetases"/>
    <property type="match status" value="1"/>
</dbReference>
<dbReference type="Gene3D" id="3.30.980.10">
    <property type="entry name" value="Threonyl-trna Synthetase, Chain A, domain 2"/>
    <property type="match status" value="1"/>
</dbReference>
<dbReference type="HAMAP" id="MF_00036_A">
    <property type="entry name" value="Ala_tRNA_synth_A"/>
    <property type="match status" value="1"/>
</dbReference>
<dbReference type="Gene3D" id="3.30.930.10">
    <property type="entry name" value="Bira Bifunctional Protein, Domain 2"/>
    <property type="match status" value="1"/>
</dbReference>
<evidence type="ECO:0000256" key="9">
    <source>
        <dbReference type="ARBA" id="ARBA00022884"/>
    </source>
</evidence>
<feature type="binding site" evidence="12">
    <location>
        <position position="596"/>
    </location>
    <ligand>
        <name>Zn(2+)</name>
        <dbReference type="ChEBI" id="CHEBI:29105"/>
    </ligand>
</feature>
<reference evidence="15 16" key="1">
    <citation type="submission" date="2022-09" db="EMBL/GenBank/DDBJ databases">
        <title>Xylan utilization by haloarchaea-nanohaloarchaea associations.</title>
        <authorList>
            <person name="Yakimov M."/>
        </authorList>
    </citation>
    <scope>NUCLEOTIDE SEQUENCE [LARGE SCALE GENOMIC DNA]</scope>
    <source>
        <strain evidence="15 16">SVXNc</strain>
    </source>
</reference>
<gene>
    <name evidence="12 15" type="primary">alaS</name>
    <name evidence="15" type="ORF">SVXNc_0106</name>
</gene>
<evidence type="ECO:0000256" key="13">
    <source>
        <dbReference type="SAM" id="Coils"/>
    </source>
</evidence>
<dbReference type="Pfam" id="PF01411">
    <property type="entry name" value="tRNA-synt_2c"/>
    <property type="match status" value="1"/>
</dbReference>
<dbReference type="EC" id="6.1.1.7" evidence="12"/>
<dbReference type="SUPFAM" id="SSF50447">
    <property type="entry name" value="Translation proteins"/>
    <property type="match status" value="1"/>
</dbReference>
<comment type="catalytic activity">
    <reaction evidence="12">
        <text>tRNA(Ala) + L-alanine + ATP = L-alanyl-tRNA(Ala) + AMP + diphosphate</text>
        <dbReference type="Rhea" id="RHEA:12540"/>
        <dbReference type="Rhea" id="RHEA-COMP:9657"/>
        <dbReference type="Rhea" id="RHEA-COMP:9923"/>
        <dbReference type="ChEBI" id="CHEBI:30616"/>
        <dbReference type="ChEBI" id="CHEBI:33019"/>
        <dbReference type="ChEBI" id="CHEBI:57972"/>
        <dbReference type="ChEBI" id="CHEBI:78442"/>
        <dbReference type="ChEBI" id="CHEBI:78497"/>
        <dbReference type="ChEBI" id="CHEBI:456215"/>
        <dbReference type="EC" id="6.1.1.7"/>
    </reaction>
</comment>
<evidence type="ECO:0000256" key="6">
    <source>
        <dbReference type="ARBA" id="ARBA00022741"/>
    </source>
</evidence>
<keyword evidence="6 12" id="KW-0547">Nucleotide-binding</keyword>
<keyword evidence="16" id="KW-1185">Reference proteome</keyword>
<evidence type="ECO:0000256" key="12">
    <source>
        <dbReference type="HAMAP-Rule" id="MF_00036"/>
    </source>
</evidence>
<evidence type="ECO:0000313" key="16">
    <source>
        <dbReference type="Proteomes" id="UP001218034"/>
    </source>
</evidence>
<feature type="domain" description="Alanyl-transfer RNA synthetases family profile" evidence="14">
    <location>
        <begin position="75"/>
        <end position="743"/>
    </location>
</feature>
<dbReference type="GeneID" id="90589541"/>
<keyword evidence="9 12" id="KW-0694">RNA-binding</keyword>
<dbReference type="Pfam" id="PF07973">
    <property type="entry name" value="tRNA_SAD"/>
    <property type="match status" value="1"/>
</dbReference>
<dbReference type="RefSeq" id="WP_347722010.1">
    <property type="nucleotide sequence ID" value="NZ_CP104395.1"/>
</dbReference>
<dbReference type="InterPro" id="IPR018164">
    <property type="entry name" value="Ala-tRNA-synth_IIc_N"/>
</dbReference>
<keyword evidence="13" id="KW-0175">Coiled coil</keyword>
<dbReference type="InterPro" id="IPR050058">
    <property type="entry name" value="Ala-tRNA_ligase"/>
</dbReference>
<organism evidence="15 16">
    <name type="scientific">Candidatus Nanohalococcus occultus</name>
    <dbReference type="NCBI Taxonomy" id="2978047"/>
    <lineage>
        <taxon>Archaea</taxon>
        <taxon>Candidatus Nanohalarchaeota</taxon>
        <taxon>Candidatus Nanohalarchaeota incertae sedis</taxon>
        <taxon>Candidatus Nanohalococcus</taxon>
    </lineage>
</organism>
<dbReference type="InterPro" id="IPR018165">
    <property type="entry name" value="Ala-tRNA-synth_IIc_core"/>
</dbReference>
<evidence type="ECO:0000256" key="3">
    <source>
        <dbReference type="ARBA" id="ARBA00022555"/>
    </source>
</evidence>
<keyword evidence="11 12" id="KW-0030">Aminoacyl-tRNA synthetase</keyword>
<keyword evidence="5 12" id="KW-0479">Metal-binding</keyword>
<keyword evidence="2 12" id="KW-0963">Cytoplasm</keyword>
<dbReference type="EMBL" id="CP104395">
    <property type="protein sequence ID" value="WEL19138.1"/>
    <property type="molecule type" value="Genomic_DNA"/>
</dbReference>
<dbReference type="Gene3D" id="3.30.54.20">
    <property type="match status" value="1"/>
</dbReference>
<comment type="domain">
    <text evidence="12">Consists of three domains; the N-terminal catalytic domain, the editing domain and the C-terminal C-Ala domain. The editing domain removes incorrectly charged amino acids, while the C-Ala domain, along with tRNA(Ala), serves as a bridge to cooperatively bring together the editing and aminoacylation centers thus stimulating deacylation of misacylated tRNAs.</text>
</comment>
<feature type="binding site" evidence="12">
    <location>
        <position position="600"/>
    </location>
    <ligand>
        <name>Zn(2+)</name>
        <dbReference type="ChEBI" id="CHEBI:29105"/>
    </ligand>
</feature>
<feature type="coiled-coil region" evidence="13">
    <location>
        <begin position="408"/>
        <end position="439"/>
    </location>
</feature>
<dbReference type="PRINTS" id="PR00980">
    <property type="entry name" value="TRNASYNTHALA"/>
</dbReference>
<dbReference type="PANTHER" id="PTHR11777">
    <property type="entry name" value="ALANYL-TRNA SYNTHETASE"/>
    <property type="match status" value="1"/>
</dbReference>
<feature type="binding site" evidence="12">
    <location>
        <position position="700"/>
    </location>
    <ligand>
        <name>Zn(2+)</name>
        <dbReference type="ChEBI" id="CHEBI:29105"/>
    </ligand>
</feature>
<dbReference type="InterPro" id="IPR022429">
    <property type="entry name" value="Ala-tRNA_lgiase_arc"/>
</dbReference>
<sequence length="933" mass="106531">MSLSELKKEIKQEASENPEKFFATDILKEKGFSRGKCTNCGMRFWSFNEDREVCGEPECSGGYTFINDSPTEKSFGYIEAWERFRDFMADRGYTPIDRYPVVARWRDDVEFVGGSIYNFQPYVVSGEAEPPAPELVVPQPSLRFNDVDNVGITGRHYVLHNHIGQTCFREADEYDQDRYFKDMFEFAVQGLGIPKEKLILHEDSWGGGGNLGACMEFFVDGLELWNQVYMFYEQTPDGYEELDLKVLDMGMGQERITWISHGTETSYECVMPETVEKLKERTGLETDDEVWEKFLPYSSELNVDEVEDIEEKWVEIAEEIDEDVDELKKAIKPAAALYSIAEHTRALIFALADGKIPSNTGGGHNLRMIYRRAKDFIEKYDWDIDLVEVARWNAEELEPMFPELLDSMDEIEEILDVEERKYEKAREKAQEELGKLDGQPTVEEMIELYESHGVSPEMMESAGYKVPEDFYAMLGGSEEVVKEIEEGFDLEGVEDTEKLYYENNEPYRQNGTEHFDFKAEVLKVIDEWIVLDRTMFYPEGGGQLHDVGKINNFQVKDVQKQNGVILHKAPDHELSEGKTVKGVVNGFKRKQLTQHHTATHVVNAAAREQLGEHIYQSGASKTLEKGRLDITHYEKLTQETLDSIESKVQTAVSEDHKVNVLEMSKAEAEKKYGFRIYQGGAPPGNNIRLIEIEDLDIEACGGTHLTTTSHIEEFYITNSRRIQDGVIRLEYKAGEAARDYMKEVESRIDDVAGLVGVETVSDQMLGGTYRETERKLCELLSVEPDQLMNSIERFKNDNSNLKERIEKLSDFIGEDRKPAETETGTVFKRVESLFSAWRENEKTVEELETGIEGEVRSRMEDRVVETEVPTENVGLLIQVAQKLSSGFEASVTLIGEKGAVSASYHEDYDADENLEKYSENIQGDESFAKAFDV</sequence>
<keyword evidence="7 12" id="KW-0862">Zinc</keyword>
<dbReference type="SUPFAM" id="SSF101353">
    <property type="entry name" value="Putative anticodon-binding domain of alanyl-tRNA synthetase (AlaRS)"/>
    <property type="match status" value="1"/>
</dbReference>
<dbReference type="SUPFAM" id="SSF55186">
    <property type="entry name" value="ThrRS/AlaRS common domain"/>
    <property type="match status" value="1"/>
</dbReference>
<evidence type="ECO:0000259" key="14">
    <source>
        <dbReference type="PROSITE" id="PS50860"/>
    </source>
</evidence>
<protein>
    <recommendedName>
        <fullName evidence="12">Alanine--tRNA ligase</fullName>
        <ecNumber evidence="12">6.1.1.7</ecNumber>
    </recommendedName>
    <alternativeName>
        <fullName evidence="12">Alanyl-tRNA synthetase</fullName>
        <shortName evidence="12">AlaRS</shortName>
    </alternativeName>
</protein>
<dbReference type="Gene3D" id="2.40.30.130">
    <property type="match status" value="1"/>
</dbReference>
<comment type="function">
    <text evidence="12">Catalyzes the attachment of alanine to tRNA(Ala) in a two-step reaction: alanine is first activated by ATP to form Ala-AMP and then transferred to the acceptor end of tRNA(Ala). Also edits incorrectly charged Ser-tRNA(Ala) and Gly-tRNA(Ala) via its editing domain.</text>
</comment>
<dbReference type="InterPro" id="IPR018162">
    <property type="entry name" value="Ala-tRNA-ligase_IIc_anticod-bd"/>
</dbReference>
<keyword evidence="8 12" id="KW-0067">ATP-binding</keyword>
<dbReference type="InterPro" id="IPR045864">
    <property type="entry name" value="aa-tRNA-synth_II/BPL/LPL"/>
</dbReference>
<dbReference type="InterPro" id="IPR002318">
    <property type="entry name" value="Ala-tRNA-lgiase_IIc"/>
</dbReference>
<dbReference type="SMART" id="SM00863">
    <property type="entry name" value="tRNA_SAD"/>
    <property type="match status" value="1"/>
</dbReference>
<evidence type="ECO:0000256" key="4">
    <source>
        <dbReference type="ARBA" id="ARBA00022598"/>
    </source>
</evidence>
<dbReference type="Proteomes" id="UP001218034">
    <property type="component" value="Chromosome"/>
</dbReference>
<evidence type="ECO:0000256" key="2">
    <source>
        <dbReference type="ARBA" id="ARBA00022490"/>
    </source>
</evidence>
<feature type="binding site" evidence="12">
    <location>
        <position position="704"/>
    </location>
    <ligand>
        <name>Zn(2+)</name>
        <dbReference type="ChEBI" id="CHEBI:29105"/>
    </ligand>
</feature>
<comment type="cofactor">
    <cofactor evidence="12">
        <name>Zn(2+)</name>
        <dbReference type="ChEBI" id="CHEBI:29105"/>
    </cofactor>
    <text evidence="12">Binds 1 zinc ion per subunit.</text>
</comment>
<evidence type="ECO:0000256" key="11">
    <source>
        <dbReference type="ARBA" id="ARBA00023146"/>
    </source>
</evidence>
<proteinExistence type="inferred from homology"/>
<dbReference type="InterPro" id="IPR012947">
    <property type="entry name" value="tRNA_SAD"/>
</dbReference>
<dbReference type="InterPro" id="IPR009000">
    <property type="entry name" value="Transl_B-barrel_sf"/>
</dbReference>